<comment type="similarity">
    <text evidence="6">Belongs to the ABC-2 integral membrane protein family.</text>
</comment>
<dbReference type="RefSeq" id="WP_241062647.1">
    <property type="nucleotide sequence ID" value="NZ_JAKWJU010000002.1"/>
</dbReference>
<dbReference type="PROSITE" id="PS51012">
    <property type="entry name" value="ABC_TM2"/>
    <property type="match status" value="1"/>
</dbReference>
<dbReference type="PIRSF" id="PIRSF006648">
    <property type="entry name" value="DrrB"/>
    <property type="match status" value="1"/>
</dbReference>
<dbReference type="InterPro" id="IPR051784">
    <property type="entry name" value="Nod_factor_ABC_transporter"/>
</dbReference>
<feature type="domain" description="ABC transmembrane type-2" evidence="7">
    <location>
        <begin position="44"/>
        <end position="292"/>
    </location>
</feature>
<evidence type="ECO:0000313" key="8">
    <source>
        <dbReference type="EMBL" id="MCH6163781.1"/>
    </source>
</evidence>
<proteinExistence type="inferred from homology"/>
<dbReference type="InterPro" id="IPR047817">
    <property type="entry name" value="ABC2_TM_bact-type"/>
</dbReference>
<feature type="transmembrane region" description="Helical" evidence="6">
    <location>
        <begin position="192"/>
        <end position="212"/>
    </location>
</feature>
<dbReference type="InterPro" id="IPR013525">
    <property type="entry name" value="ABC2_TM"/>
</dbReference>
<evidence type="ECO:0000256" key="3">
    <source>
        <dbReference type="ARBA" id="ARBA00022989"/>
    </source>
</evidence>
<feature type="transmembrane region" description="Helical" evidence="6">
    <location>
        <begin position="267"/>
        <end position="289"/>
    </location>
</feature>
<keyword evidence="5" id="KW-0046">Antibiotic resistance</keyword>
<evidence type="ECO:0000256" key="6">
    <source>
        <dbReference type="RuleBase" id="RU361157"/>
    </source>
</evidence>
<feature type="transmembrane region" description="Helical" evidence="6">
    <location>
        <begin position="46"/>
        <end position="68"/>
    </location>
</feature>
<dbReference type="EMBL" id="JAKWJU010000002">
    <property type="protein sequence ID" value="MCH6163781.1"/>
    <property type="molecule type" value="Genomic_DNA"/>
</dbReference>
<organism evidence="8 9">
    <name type="scientific">Streptomyces marispadix</name>
    <dbReference type="NCBI Taxonomy" id="2922868"/>
    <lineage>
        <taxon>Bacteria</taxon>
        <taxon>Bacillati</taxon>
        <taxon>Actinomycetota</taxon>
        <taxon>Actinomycetes</taxon>
        <taxon>Kitasatosporales</taxon>
        <taxon>Streptomycetaceae</taxon>
        <taxon>Streptomyces</taxon>
    </lineage>
</organism>
<keyword evidence="4 6" id="KW-0472">Membrane</keyword>
<keyword evidence="9" id="KW-1185">Reference proteome</keyword>
<dbReference type="Pfam" id="PF01061">
    <property type="entry name" value="ABC2_membrane"/>
    <property type="match status" value="1"/>
</dbReference>
<dbReference type="InterPro" id="IPR000412">
    <property type="entry name" value="ABC_2_transport"/>
</dbReference>
<evidence type="ECO:0000256" key="5">
    <source>
        <dbReference type="ARBA" id="ARBA00023251"/>
    </source>
</evidence>
<evidence type="ECO:0000256" key="2">
    <source>
        <dbReference type="ARBA" id="ARBA00022692"/>
    </source>
</evidence>
<evidence type="ECO:0000256" key="4">
    <source>
        <dbReference type="ARBA" id="ARBA00023136"/>
    </source>
</evidence>
<evidence type="ECO:0000313" key="9">
    <source>
        <dbReference type="Proteomes" id="UP001166784"/>
    </source>
</evidence>
<dbReference type="PRINTS" id="PR00164">
    <property type="entry name" value="ABC2TRNSPORT"/>
</dbReference>
<feature type="transmembrane region" description="Helical" evidence="6">
    <location>
        <begin position="123"/>
        <end position="145"/>
    </location>
</feature>
<dbReference type="PANTHER" id="PTHR43229:SF2">
    <property type="entry name" value="NODULATION PROTEIN J"/>
    <property type="match status" value="1"/>
</dbReference>
<reference evidence="8" key="2">
    <citation type="journal article" date="2023" name="Int. J. Syst. Evol. Microbiol.">
        <title>Streptomyces marispadix sp. nov., isolated from marine beach sediment of the Northern Coast of Portugal.</title>
        <authorList>
            <person name="dos Santos J.D.N."/>
            <person name="Vitorino I.R."/>
            <person name="Kallscheuer N."/>
            <person name="Srivastava A."/>
            <person name="Krautwurst S."/>
            <person name="Marz M."/>
            <person name="Jogler C."/>
            <person name="Lobo Da Cunha A."/>
            <person name="Catita J."/>
            <person name="Goncalves H."/>
            <person name="Gonzalez I."/>
            <person name="Reyes F."/>
            <person name="Lage O.M."/>
        </authorList>
    </citation>
    <scope>NUCLEOTIDE SEQUENCE</scope>
    <source>
        <strain evidence="8">M600PL45_2</strain>
    </source>
</reference>
<dbReference type="Proteomes" id="UP001166784">
    <property type="component" value="Unassembled WGS sequence"/>
</dbReference>
<evidence type="ECO:0000256" key="1">
    <source>
        <dbReference type="ARBA" id="ARBA00004141"/>
    </source>
</evidence>
<feature type="transmembrane region" description="Helical" evidence="6">
    <location>
        <begin position="157"/>
        <end position="180"/>
    </location>
</feature>
<keyword evidence="6" id="KW-1003">Cell membrane</keyword>
<gene>
    <name evidence="8" type="ORF">MMA15_26285</name>
</gene>
<keyword evidence="3 6" id="KW-1133">Transmembrane helix</keyword>
<dbReference type="PANTHER" id="PTHR43229">
    <property type="entry name" value="NODULATION PROTEIN J"/>
    <property type="match status" value="1"/>
</dbReference>
<protein>
    <recommendedName>
        <fullName evidence="6">Transport permease protein</fullName>
    </recommendedName>
</protein>
<comment type="subcellular location">
    <subcellularLocation>
        <location evidence="6">Cell membrane</location>
        <topology evidence="6">Multi-pass membrane protein</topology>
    </subcellularLocation>
    <subcellularLocation>
        <location evidence="1">Membrane</location>
        <topology evidence="1">Multi-pass membrane protein</topology>
    </subcellularLocation>
</comment>
<evidence type="ECO:0000259" key="7">
    <source>
        <dbReference type="PROSITE" id="PS51012"/>
    </source>
</evidence>
<name>A0ABS9T5J2_9ACTN</name>
<sequence length="296" mass="30529">MTATHTSPAAGPAVAARQFTLRGEVRAVHSLVLRELLRLSANPTQVLMLLLQPLLFLLAFGGGLNSLVPGSAVGGSYRTYLYPGILLMTIQAPAISVGIRLITDRNSGVLRETLMAPARRATLLCGICLGGCLTAAAQGALLLALAPAGGLPYQPLLLLGLLAQLTLAAFALTSFGIAFAVRTRKAETFNTVLGLSAAPLLFTSGAFVPLSALPGWLGPLAACNPLSYAGDALRRTIHALTPGGHGHGHGAGGVEVSVRWGSWTPPLALETAVLLLAALGALFVAARAFRRHEATV</sequence>
<reference evidence="8" key="1">
    <citation type="submission" date="2022-03" db="EMBL/GenBank/DDBJ databases">
        <authorList>
            <person name="Santos J.D.N."/>
            <person name="Kallscheuer N."/>
            <person name="Jogler C."/>
            <person name="Lage O.M."/>
        </authorList>
    </citation>
    <scope>NUCLEOTIDE SEQUENCE</scope>
    <source>
        <strain evidence="8">M600PL45_2</strain>
    </source>
</reference>
<keyword evidence="6" id="KW-0813">Transport</keyword>
<feature type="transmembrane region" description="Helical" evidence="6">
    <location>
        <begin position="80"/>
        <end position="102"/>
    </location>
</feature>
<comment type="caution">
    <text evidence="8">The sequence shown here is derived from an EMBL/GenBank/DDBJ whole genome shotgun (WGS) entry which is preliminary data.</text>
</comment>
<accession>A0ABS9T5J2</accession>
<keyword evidence="2 6" id="KW-0812">Transmembrane</keyword>